<organism evidence="2 3">
    <name type="scientific">Sphingomonas dokdonensis</name>
    <dbReference type="NCBI Taxonomy" id="344880"/>
    <lineage>
        <taxon>Bacteria</taxon>
        <taxon>Pseudomonadati</taxon>
        <taxon>Pseudomonadota</taxon>
        <taxon>Alphaproteobacteria</taxon>
        <taxon>Sphingomonadales</taxon>
        <taxon>Sphingomonadaceae</taxon>
        <taxon>Sphingomonas</taxon>
    </lineage>
</organism>
<accession>A0A245ZIA8</accession>
<keyword evidence="3" id="KW-1185">Reference proteome</keyword>
<name>A0A245ZIA8_9SPHN</name>
<dbReference type="AlphaFoldDB" id="A0A245ZIA8"/>
<gene>
    <name evidence="2" type="ORF">SPDO_24690</name>
</gene>
<proteinExistence type="predicted"/>
<protein>
    <submittedName>
        <fullName evidence="2">Uncharacterized protein</fullName>
    </submittedName>
</protein>
<evidence type="ECO:0000256" key="1">
    <source>
        <dbReference type="SAM" id="Phobius"/>
    </source>
</evidence>
<evidence type="ECO:0000313" key="2">
    <source>
        <dbReference type="EMBL" id="OWK29479.1"/>
    </source>
</evidence>
<evidence type="ECO:0000313" key="3">
    <source>
        <dbReference type="Proteomes" id="UP000197290"/>
    </source>
</evidence>
<dbReference type="RefSeq" id="WP_088367770.1">
    <property type="nucleotide sequence ID" value="NZ_NBBI01000004.1"/>
</dbReference>
<dbReference type="Proteomes" id="UP000197290">
    <property type="component" value="Unassembled WGS sequence"/>
</dbReference>
<feature type="transmembrane region" description="Helical" evidence="1">
    <location>
        <begin position="6"/>
        <end position="24"/>
    </location>
</feature>
<dbReference type="EMBL" id="NBBI01000004">
    <property type="protein sequence ID" value="OWK29479.1"/>
    <property type="molecule type" value="Genomic_DNA"/>
</dbReference>
<keyword evidence="1" id="KW-0472">Membrane</keyword>
<sequence length="89" mass="9827">MDDLSGEIAIALLFAVPLLEPWLTRRFETNWWRLALVVATGLILSPLVTVPVPRAAANYFRIMCLVVGGAMVVIGIPRVIREMRAAARP</sequence>
<keyword evidence="1" id="KW-0812">Transmembrane</keyword>
<feature type="transmembrane region" description="Helical" evidence="1">
    <location>
        <begin position="31"/>
        <end position="53"/>
    </location>
</feature>
<reference evidence="2 3" key="1">
    <citation type="submission" date="2017-03" db="EMBL/GenBank/DDBJ databases">
        <title>Genome sequence of Sphingomonas dokdonensis DSM 21029.</title>
        <authorList>
            <person name="Poehlein A."/>
            <person name="Wuebbeler J.H."/>
            <person name="Steinbuechel A."/>
            <person name="Daniel R."/>
        </authorList>
    </citation>
    <scope>NUCLEOTIDE SEQUENCE [LARGE SCALE GENOMIC DNA]</scope>
    <source>
        <strain evidence="2 3">DSM 21029</strain>
    </source>
</reference>
<keyword evidence="1" id="KW-1133">Transmembrane helix</keyword>
<comment type="caution">
    <text evidence="2">The sequence shown here is derived from an EMBL/GenBank/DDBJ whole genome shotgun (WGS) entry which is preliminary data.</text>
</comment>
<feature type="transmembrane region" description="Helical" evidence="1">
    <location>
        <begin position="59"/>
        <end position="80"/>
    </location>
</feature>